<dbReference type="GO" id="GO:0043161">
    <property type="term" value="P:proteasome-mediated ubiquitin-dependent protein catabolic process"/>
    <property type="evidence" value="ECO:0007669"/>
    <property type="project" value="TreeGrafter"/>
</dbReference>
<dbReference type="EMBL" id="MU001786">
    <property type="protein sequence ID" value="KAF2798331.1"/>
    <property type="molecule type" value="Genomic_DNA"/>
</dbReference>
<gene>
    <name evidence="3" type="ORF">K505DRAFT_296690</name>
</gene>
<reference evidence="3" key="1">
    <citation type="journal article" date="2020" name="Stud. Mycol.">
        <title>101 Dothideomycetes genomes: a test case for predicting lifestyles and emergence of pathogens.</title>
        <authorList>
            <person name="Haridas S."/>
            <person name="Albert R."/>
            <person name="Binder M."/>
            <person name="Bloem J."/>
            <person name="Labutti K."/>
            <person name="Salamov A."/>
            <person name="Andreopoulos B."/>
            <person name="Baker S."/>
            <person name="Barry K."/>
            <person name="Bills G."/>
            <person name="Bluhm B."/>
            <person name="Cannon C."/>
            <person name="Castanera R."/>
            <person name="Culley D."/>
            <person name="Daum C."/>
            <person name="Ezra D."/>
            <person name="Gonzalez J."/>
            <person name="Henrissat B."/>
            <person name="Kuo A."/>
            <person name="Liang C."/>
            <person name="Lipzen A."/>
            <person name="Lutzoni F."/>
            <person name="Magnuson J."/>
            <person name="Mondo S."/>
            <person name="Nolan M."/>
            <person name="Ohm R."/>
            <person name="Pangilinan J."/>
            <person name="Park H.-J."/>
            <person name="Ramirez L."/>
            <person name="Alfaro M."/>
            <person name="Sun H."/>
            <person name="Tritt A."/>
            <person name="Yoshinaga Y."/>
            <person name="Zwiers L.-H."/>
            <person name="Turgeon B."/>
            <person name="Goodwin S."/>
            <person name="Spatafora J."/>
            <person name="Crous P."/>
            <person name="Grigoriev I."/>
        </authorList>
    </citation>
    <scope>NUCLEOTIDE SEQUENCE</scope>
    <source>
        <strain evidence="3">CBS 109.77</strain>
    </source>
</reference>
<dbReference type="GO" id="GO:0006623">
    <property type="term" value="P:protein targeting to vacuole"/>
    <property type="evidence" value="ECO:0007669"/>
    <property type="project" value="TreeGrafter"/>
</dbReference>
<name>A0A6A6XP75_9PLEO</name>
<sequence length="332" mass="37612">MPTPDDAMPSPPAEHEHESHRTCPPEESRSHNVHDVSDSPDDHPDNDGDTAFIAPTQQPTPPPAESELATGARSPAESHTKSSDVDVDGPMRDIPTPMSAPDEGAEEQQRNPHASPVSATAPAPVSWLQPSALTSPYPSQRFLPNSSSSLLRPGSRFKGNQTSDHQQYEVEVEIKHVDMRESFLCGYLRIKGLTQDHPSLTTYFEGEIIGSKYTFITQHPEWGSNEKVDRQHWARFQPYKPLSKFSSRPELVTKDWMQKEHLFMRWKEYFLVPDHRVRTINGASFEGFYYICFNQVSGGIEGIYFHAKSEKFQKLRLKHIEDRGCQGAIEFR</sequence>
<evidence type="ECO:0000313" key="4">
    <source>
        <dbReference type="Proteomes" id="UP000799757"/>
    </source>
</evidence>
<feature type="compositionally biased region" description="Low complexity" evidence="2">
    <location>
        <begin position="112"/>
        <end position="123"/>
    </location>
</feature>
<dbReference type="AlphaFoldDB" id="A0A6A6XP75"/>
<evidence type="ECO:0000256" key="1">
    <source>
        <dbReference type="ARBA" id="ARBA00061469"/>
    </source>
</evidence>
<feature type="region of interest" description="Disordered" evidence="2">
    <location>
        <begin position="138"/>
        <end position="165"/>
    </location>
</feature>
<feature type="compositionally biased region" description="Polar residues" evidence="2">
    <location>
        <begin position="138"/>
        <end position="150"/>
    </location>
</feature>
<feature type="compositionally biased region" description="Basic and acidic residues" evidence="2">
    <location>
        <begin position="13"/>
        <end position="46"/>
    </location>
</feature>
<accession>A0A6A6XP75</accession>
<dbReference type="Proteomes" id="UP000799757">
    <property type="component" value="Unassembled WGS sequence"/>
</dbReference>
<dbReference type="InterPro" id="IPR018618">
    <property type="entry name" value="GID4/10-like"/>
</dbReference>
<proteinExistence type="inferred from homology"/>
<evidence type="ECO:0000256" key="2">
    <source>
        <dbReference type="SAM" id="MobiDB-lite"/>
    </source>
</evidence>
<evidence type="ECO:0000313" key="3">
    <source>
        <dbReference type="EMBL" id="KAF2798331.1"/>
    </source>
</evidence>
<dbReference type="GO" id="GO:0007039">
    <property type="term" value="P:protein catabolic process in the vacuole"/>
    <property type="evidence" value="ECO:0007669"/>
    <property type="project" value="TreeGrafter"/>
</dbReference>
<dbReference type="GO" id="GO:0045721">
    <property type="term" value="P:negative regulation of gluconeogenesis"/>
    <property type="evidence" value="ECO:0007669"/>
    <property type="project" value="TreeGrafter"/>
</dbReference>
<dbReference type="PANTHER" id="PTHR14534:SF3">
    <property type="entry name" value="GID COMPLEX SUBUNIT 4 HOMOLOG"/>
    <property type="match status" value="1"/>
</dbReference>
<dbReference type="PANTHER" id="PTHR14534">
    <property type="entry name" value="VACUOLAR IMPORT AND DEGRADATION PROTEIN 24"/>
    <property type="match status" value="1"/>
</dbReference>
<comment type="similarity">
    <text evidence="1">Belongs to the GID4/VID24 family.</text>
</comment>
<organism evidence="3 4">
    <name type="scientific">Melanomma pulvis-pyrius CBS 109.77</name>
    <dbReference type="NCBI Taxonomy" id="1314802"/>
    <lineage>
        <taxon>Eukaryota</taxon>
        <taxon>Fungi</taxon>
        <taxon>Dikarya</taxon>
        <taxon>Ascomycota</taxon>
        <taxon>Pezizomycotina</taxon>
        <taxon>Dothideomycetes</taxon>
        <taxon>Pleosporomycetidae</taxon>
        <taxon>Pleosporales</taxon>
        <taxon>Melanommataceae</taxon>
        <taxon>Melanomma</taxon>
    </lineage>
</organism>
<protein>
    <submittedName>
        <fullName evidence="3">Uncharacterized protein</fullName>
    </submittedName>
</protein>
<dbReference type="GO" id="GO:0005773">
    <property type="term" value="C:vacuole"/>
    <property type="evidence" value="ECO:0007669"/>
    <property type="project" value="GOC"/>
</dbReference>
<dbReference type="OrthoDB" id="62at2759"/>
<feature type="region of interest" description="Disordered" evidence="2">
    <location>
        <begin position="1"/>
        <end position="123"/>
    </location>
</feature>
<dbReference type="GO" id="GO:0034657">
    <property type="term" value="C:GID complex"/>
    <property type="evidence" value="ECO:0007669"/>
    <property type="project" value="TreeGrafter"/>
</dbReference>
<keyword evidence="4" id="KW-1185">Reference proteome</keyword>
<dbReference type="Pfam" id="PF09783">
    <property type="entry name" value="Vac_ImportDeg"/>
    <property type="match status" value="1"/>
</dbReference>